<keyword evidence="4" id="KW-0731">Sigma factor</keyword>
<dbReference type="InterPro" id="IPR036388">
    <property type="entry name" value="WH-like_DNA-bd_sf"/>
</dbReference>
<comment type="similarity">
    <text evidence="1">Belongs to the sigma-70 factor family. ECF subfamily.</text>
</comment>
<dbReference type="Pfam" id="PF04542">
    <property type="entry name" value="Sigma70_r2"/>
    <property type="match status" value="1"/>
</dbReference>
<dbReference type="Gene3D" id="1.10.1740.10">
    <property type="match status" value="1"/>
</dbReference>
<dbReference type="RefSeq" id="WP_081190261.1">
    <property type="nucleotide sequence ID" value="NZ_MWIH01000002.1"/>
</dbReference>
<sequence length="319" mass="33708">MTEAAKTAKTAQQRELATLFDAERTRLRGVALRLLGSLDEADDAIQRTWLKLSREDTTGIRNLAGWLTTVLARECLDLLRARTRRAEFVLPDDPLAPTSPNPVEDDVVLIESVGRALLVVLDRLSPAERVALVLHDVFGMPFTDVAPVVARSPVAAKKLASRARQKIGGGAVTEPSSRRRLAEQRRLASAFVAAARHGDLAGLLVVLAPDVVRTADAAAVPEGVPLAISGIDAVARETAVLGGRAAAATLVLVDDTVGIVVAPGGRPRLALVLTFRDGRISAYDVVGDPARLAALRLRLLPASYPSGGTNASHPVRPPG</sequence>
<feature type="domain" description="RNA polymerase sigma-70 region 2" evidence="6">
    <location>
        <begin position="19"/>
        <end position="85"/>
    </location>
</feature>
<dbReference type="InterPro" id="IPR014284">
    <property type="entry name" value="RNA_pol_sigma-70_dom"/>
</dbReference>
<organism evidence="8 9">
    <name type="scientific">Saccharomonospora piscinae</name>
    <dbReference type="NCBI Taxonomy" id="687388"/>
    <lineage>
        <taxon>Bacteria</taxon>
        <taxon>Bacillati</taxon>
        <taxon>Actinomycetota</taxon>
        <taxon>Actinomycetes</taxon>
        <taxon>Pseudonocardiales</taxon>
        <taxon>Pseudonocardiaceae</taxon>
        <taxon>Saccharomonospora</taxon>
    </lineage>
</organism>
<evidence type="ECO:0000256" key="5">
    <source>
        <dbReference type="ARBA" id="ARBA00023163"/>
    </source>
</evidence>
<reference evidence="8 9" key="1">
    <citation type="submission" date="2017-02" db="EMBL/GenBank/DDBJ databases">
        <title>Draft genome of Saccharomonospora sp. 154.</title>
        <authorList>
            <person name="Alonso-Carmona G.S."/>
            <person name="De La Haba R."/>
            <person name="Vera-Gargallo B."/>
            <person name="Sandoval-Trujillo A.H."/>
            <person name="Ramirez-Duran N."/>
            <person name="Ventosa A."/>
        </authorList>
    </citation>
    <scope>NUCLEOTIDE SEQUENCE [LARGE SCALE GENOMIC DNA]</scope>
    <source>
        <strain evidence="8 9">LRS4.154</strain>
    </source>
</reference>
<comment type="caution">
    <text evidence="8">The sequence shown here is derived from an EMBL/GenBank/DDBJ whole genome shotgun (WGS) entry which is preliminary data.</text>
</comment>
<dbReference type="InterPro" id="IPR013249">
    <property type="entry name" value="RNA_pol_sigma70_r4_t2"/>
</dbReference>
<dbReference type="PANTHER" id="PTHR30173:SF43">
    <property type="entry name" value="ECF RNA POLYMERASE SIGMA FACTOR SIGI-RELATED"/>
    <property type="match status" value="1"/>
</dbReference>
<feature type="domain" description="RNA polymerase sigma factor 70 region 4 type 2" evidence="7">
    <location>
        <begin position="116"/>
        <end position="167"/>
    </location>
</feature>
<dbReference type="InterPro" id="IPR007627">
    <property type="entry name" value="RNA_pol_sigma70_r2"/>
</dbReference>
<evidence type="ECO:0000259" key="6">
    <source>
        <dbReference type="Pfam" id="PF04542"/>
    </source>
</evidence>
<keyword evidence="3" id="KW-0805">Transcription regulation</keyword>
<dbReference type="Gene3D" id="1.10.10.10">
    <property type="entry name" value="Winged helix-like DNA-binding domain superfamily/Winged helix DNA-binding domain"/>
    <property type="match status" value="1"/>
</dbReference>
<dbReference type="Pfam" id="PF08281">
    <property type="entry name" value="Sigma70_r4_2"/>
    <property type="match status" value="1"/>
</dbReference>
<dbReference type="SUPFAM" id="SSF88946">
    <property type="entry name" value="Sigma2 domain of RNA polymerase sigma factors"/>
    <property type="match status" value="1"/>
</dbReference>
<dbReference type="NCBIfam" id="TIGR02937">
    <property type="entry name" value="sigma70-ECF"/>
    <property type="match status" value="1"/>
</dbReference>
<evidence type="ECO:0000256" key="2">
    <source>
        <dbReference type="ARBA" id="ARBA00011344"/>
    </source>
</evidence>
<dbReference type="InterPro" id="IPR052704">
    <property type="entry name" value="ECF_Sigma-70_Domain"/>
</dbReference>
<evidence type="ECO:0000313" key="8">
    <source>
        <dbReference type="EMBL" id="OQO94831.1"/>
    </source>
</evidence>
<dbReference type="InterPro" id="IPR013325">
    <property type="entry name" value="RNA_pol_sigma_r2"/>
</dbReference>
<keyword evidence="5" id="KW-0804">Transcription</keyword>
<gene>
    <name evidence="8" type="ORF">B1813_01765</name>
</gene>
<dbReference type="Gene3D" id="3.10.450.50">
    <property type="match status" value="1"/>
</dbReference>
<comment type="subunit">
    <text evidence="2">Interacts transiently with the RNA polymerase catalytic core formed by RpoA, RpoB, RpoC and RpoZ (2 alpha, 1 beta, 1 beta' and 1 omega subunit) to form the RNA polymerase holoenzyme that can initiate transcription.</text>
</comment>
<dbReference type="GO" id="GO:0006352">
    <property type="term" value="P:DNA-templated transcription initiation"/>
    <property type="evidence" value="ECO:0007669"/>
    <property type="project" value="InterPro"/>
</dbReference>
<dbReference type="SUPFAM" id="SSF54427">
    <property type="entry name" value="NTF2-like"/>
    <property type="match status" value="1"/>
</dbReference>
<dbReference type="EMBL" id="MWIH01000002">
    <property type="protein sequence ID" value="OQO94831.1"/>
    <property type="molecule type" value="Genomic_DNA"/>
</dbReference>
<protein>
    <recommendedName>
        <fullName evidence="10">RNA polymerase sigma factor, sigma-70 family</fullName>
    </recommendedName>
</protein>
<dbReference type="GO" id="GO:0003677">
    <property type="term" value="F:DNA binding"/>
    <property type="evidence" value="ECO:0007669"/>
    <property type="project" value="InterPro"/>
</dbReference>
<keyword evidence="9" id="KW-1185">Reference proteome</keyword>
<name>A0A1V9ACM3_SACPI</name>
<dbReference type="AlphaFoldDB" id="A0A1V9ACM3"/>
<evidence type="ECO:0000256" key="1">
    <source>
        <dbReference type="ARBA" id="ARBA00010641"/>
    </source>
</evidence>
<dbReference type="Proteomes" id="UP000192591">
    <property type="component" value="Unassembled WGS sequence"/>
</dbReference>
<dbReference type="GO" id="GO:0016987">
    <property type="term" value="F:sigma factor activity"/>
    <property type="evidence" value="ECO:0007669"/>
    <property type="project" value="UniProtKB-KW"/>
</dbReference>
<evidence type="ECO:0000313" key="9">
    <source>
        <dbReference type="Proteomes" id="UP000192591"/>
    </source>
</evidence>
<dbReference type="InterPro" id="IPR013324">
    <property type="entry name" value="RNA_pol_sigma_r3/r4-like"/>
</dbReference>
<accession>A0A1V9ACM3</accession>
<dbReference type="SUPFAM" id="SSF88659">
    <property type="entry name" value="Sigma3 and sigma4 domains of RNA polymerase sigma factors"/>
    <property type="match status" value="1"/>
</dbReference>
<evidence type="ECO:0000256" key="4">
    <source>
        <dbReference type="ARBA" id="ARBA00023082"/>
    </source>
</evidence>
<evidence type="ECO:0000256" key="3">
    <source>
        <dbReference type="ARBA" id="ARBA00023015"/>
    </source>
</evidence>
<dbReference type="PANTHER" id="PTHR30173">
    <property type="entry name" value="SIGMA 19 FACTOR"/>
    <property type="match status" value="1"/>
</dbReference>
<evidence type="ECO:0000259" key="7">
    <source>
        <dbReference type="Pfam" id="PF08281"/>
    </source>
</evidence>
<evidence type="ECO:0008006" key="10">
    <source>
        <dbReference type="Google" id="ProtNLM"/>
    </source>
</evidence>
<dbReference type="STRING" id="1962155.B1813_01765"/>
<proteinExistence type="inferred from homology"/>
<dbReference type="InterPro" id="IPR032710">
    <property type="entry name" value="NTF2-like_dom_sf"/>
</dbReference>